<protein>
    <submittedName>
        <fullName evidence="1">Uncharacterized protein</fullName>
    </submittedName>
</protein>
<evidence type="ECO:0000313" key="2">
    <source>
        <dbReference type="Proteomes" id="UP000729290"/>
    </source>
</evidence>
<accession>A0ABS2G7U6</accession>
<dbReference type="RefSeq" id="WP_205133418.1">
    <property type="nucleotide sequence ID" value="NZ_JACSNT010000006.1"/>
</dbReference>
<name>A0ABS2G7U6_9FIRM</name>
<reference evidence="1 2" key="1">
    <citation type="journal article" date="2021" name="Sci. Rep.">
        <title>The distribution of antibiotic resistance genes in chicken gut microbiota commensals.</title>
        <authorList>
            <person name="Juricova H."/>
            <person name="Matiasovicova J."/>
            <person name="Kubasova T."/>
            <person name="Cejkova D."/>
            <person name="Rychlik I."/>
        </authorList>
    </citation>
    <scope>NUCLEOTIDE SEQUENCE [LARGE SCALE GENOMIC DNA]</scope>
    <source>
        <strain evidence="1 2">An431b</strain>
    </source>
</reference>
<dbReference type="Proteomes" id="UP000729290">
    <property type="component" value="Unassembled WGS sequence"/>
</dbReference>
<proteinExistence type="predicted"/>
<gene>
    <name evidence="1" type="ORF">H9X83_05235</name>
</gene>
<dbReference type="EMBL" id="JACSNV010000005">
    <property type="protein sequence ID" value="MBM6877559.1"/>
    <property type="molecule type" value="Genomic_DNA"/>
</dbReference>
<keyword evidence="2" id="KW-1185">Reference proteome</keyword>
<comment type="caution">
    <text evidence="1">The sequence shown here is derived from an EMBL/GenBank/DDBJ whole genome shotgun (WGS) entry which is preliminary data.</text>
</comment>
<evidence type="ECO:0000313" key="1">
    <source>
        <dbReference type="EMBL" id="MBM6877559.1"/>
    </source>
</evidence>
<sequence length="79" mass="8618">MKEGTVNKAPLLAGMALSMKSWGENSHGDFSKEGLFLAAVPKSFPKGKGSALGMKEEDPRALKKERCFCNGFGYDKEYV</sequence>
<organism evidence="1 2">
    <name type="scientific">Anaerotignum lactatifermentans</name>
    <dbReference type="NCBI Taxonomy" id="160404"/>
    <lineage>
        <taxon>Bacteria</taxon>
        <taxon>Bacillati</taxon>
        <taxon>Bacillota</taxon>
        <taxon>Clostridia</taxon>
        <taxon>Lachnospirales</taxon>
        <taxon>Anaerotignaceae</taxon>
        <taxon>Anaerotignum</taxon>
    </lineage>
</organism>